<feature type="transmembrane region" description="Helical" evidence="1">
    <location>
        <begin position="94"/>
        <end position="113"/>
    </location>
</feature>
<keyword evidence="1" id="KW-0812">Transmembrane</keyword>
<dbReference type="AlphaFoldDB" id="A0A6J6L7X4"/>
<evidence type="ECO:0000256" key="1">
    <source>
        <dbReference type="SAM" id="Phobius"/>
    </source>
</evidence>
<feature type="transmembrane region" description="Helical" evidence="1">
    <location>
        <begin position="62"/>
        <end position="82"/>
    </location>
</feature>
<dbReference type="EMBL" id="CAEZWJ010000027">
    <property type="protein sequence ID" value="CAB4656893.1"/>
    <property type="molecule type" value="Genomic_DNA"/>
</dbReference>
<reference evidence="2" key="1">
    <citation type="submission" date="2020-05" db="EMBL/GenBank/DDBJ databases">
        <authorList>
            <person name="Chiriac C."/>
            <person name="Salcher M."/>
            <person name="Ghai R."/>
            <person name="Kavagutti S V."/>
        </authorList>
    </citation>
    <scope>NUCLEOTIDE SEQUENCE</scope>
</reference>
<organism evidence="2">
    <name type="scientific">freshwater metagenome</name>
    <dbReference type="NCBI Taxonomy" id="449393"/>
    <lineage>
        <taxon>unclassified sequences</taxon>
        <taxon>metagenomes</taxon>
        <taxon>ecological metagenomes</taxon>
    </lineage>
</organism>
<keyword evidence="1" id="KW-0472">Membrane</keyword>
<gene>
    <name evidence="2" type="ORF">UFOPK2214_00970</name>
</gene>
<name>A0A6J6L7X4_9ZZZZ</name>
<keyword evidence="1" id="KW-1133">Transmembrane helix</keyword>
<evidence type="ECO:0000313" key="2">
    <source>
        <dbReference type="EMBL" id="CAB4656893.1"/>
    </source>
</evidence>
<sequence length="154" mass="16229">MASLTIGTTSGPSRLARKSLYVLAGVPLGIVFLAVWSVLVGTSPTLSTEERIRGWESVVRELPATLTLILIVCAGIVLAIRAGRNGEVSAALQAIWLHGVGLYVVLAIVTGGSAENIMETRSSTVKWLLFPAQVVVTGLVVLAARRMAVSRPKP</sequence>
<protein>
    <submittedName>
        <fullName evidence="2">Unannotated protein</fullName>
    </submittedName>
</protein>
<feature type="transmembrane region" description="Helical" evidence="1">
    <location>
        <begin position="20"/>
        <end position="42"/>
    </location>
</feature>
<accession>A0A6J6L7X4</accession>
<feature type="transmembrane region" description="Helical" evidence="1">
    <location>
        <begin position="125"/>
        <end position="144"/>
    </location>
</feature>
<proteinExistence type="predicted"/>